<evidence type="ECO:0000256" key="1">
    <source>
        <dbReference type="SAM" id="MobiDB-lite"/>
    </source>
</evidence>
<feature type="compositionally biased region" description="Low complexity" evidence="1">
    <location>
        <begin position="1"/>
        <end position="20"/>
    </location>
</feature>
<sequence length="41" mass="4394">MKITRPTATTRPVALTALTAAPPPSRPAPGPRRSRSSGRRR</sequence>
<proteinExistence type="predicted"/>
<dbReference type="AlphaFoldDB" id="A0A1M4EDM0"/>
<protein>
    <submittedName>
        <fullName evidence="2">Uncharacterized protein</fullName>
    </submittedName>
</protein>
<accession>A0A1M4EDM0</accession>
<dbReference type="EMBL" id="LT559118">
    <property type="protein sequence ID" value="SBO97067.1"/>
    <property type="molecule type" value="Genomic_DNA"/>
</dbReference>
<evidence type="ECO:0000313" key="2">
    <source>
        <dbReference type="EMBL" id="SBO97067.1"/>
    </source>
</evidence>
<feature type="compositionally biased region" description="Pro residues" evidence="1">
    <location>
        <begin position="21"/>
        <end position="30"/>
    </location>
</feature>
<gene>
    <name evidence="2" type="ORF">BN4615_P6583</name>
</gene>
<organism evidence="2">
    <name type="scientific">Nonomuraea gerenzanensis</name>
    <dbReference type="NCBI Taxonomy" id="93944"/>
    <lineage>
        <taxon>Bacteria</taxon>
        <taxon>Bacillati</taxon>
        <taxon>Actinomycetota</taxon>
        <taxon>Actinomycetes</taxon>
        <taxon>Streptosporangiales</taxon>
        <taxon>Streptosporangiaceae</taxon>
        <taxon>Nonomuraea</taxon>
    </lineage>
</organism>
<feature type="region of interest" description="Disordered" evidence="1">
    <location>
        <begin position="1"/>
        <end position="41"/>
    </location>
</feature>
<feature type="compositionally biased region" description="Basic residues" evidence="1">
    <location>
        <begin position="32"/>
        <end position="41"/>
    </location>
</feature>
<name>A0A1M4EDM0_9ACTN</name>
<reference evidence="2" key="1">
    <citation type="submission" date="2016-04" db="EMBL/GenBank/DDBJ databases">
        <authorList>
            <person name="Evans L.H."/>
            <person name="Alamgir A."/>
            <person name="Owens N."/>
            <person name="Weber N.D."/>
            <person name="Virtaneva K."/>
            <person name="Barbian K."/>
            <person name="Babar A."/>
            <person name="Rosenke K."/>
        </authorList>
    </citation>
    <scope>NUCLEOTIDE SEQUENCE</scope>
    <source>
        <strain evidence="2">Nono1</strain>
    </source>
</reference>